<reference evidence="1" key="1">
    <citation type="submission" date="2021-02" db="EMBL/GenBank/DDBJ databases">
        <authorList>
            <person name="Nowell W R."/>
        </authorList>
    </citation>
    <scope>NUCLEOTIDE SEQUENCE</scope>
</reference>
<name>A0A8S2TDR9_9BILA</name>
<evidence type="ECO:0000313" key="2">
    <source>
        <dbReference type="Proteomes" id="UP000676336"/>
    </source>
</evidence>
<feature type="non-terminal residue" evidence="1">
    <location>
        <position position="1"/>
    </location>
</feature>
<evidence type="ECO:0000313" key="1">
    <source>
        <dbReference type="EMBL" id="CAF4282398.1"/>
    </source>
</evidence>
<protein>
    <submittedName>
        <fullName evidence="1">Uncharacterized protein</fullName>
    </submittedName>
</protein>
<sequence>MSTSQVDITQDTIRKVKDIFGVDPATLKAPISRPTKVMRELYKN</sequence>
<comment type="caution">
    <text evidence="1">The sequence shown here is derived from an EMBL/GenBank/DDBJ whole genome shotgun (WGS) entry which is preliminary data.</text>
</comment>
<organism evidence="1 2">
    <name type="scientific">Rotaria magnacalcarata</name>
    <dbReference type="NCBI Taxonomy" id="392030"/>
    <lineage>
        <taxon>Eukaryota</taxon>
        <taxon>Metazoa</taxon>
        <taxon>Spiralia</taxon>
        <taxon>Gnathifera</taxon>
        <taxon>Rotifera</taxon>
        <taxon>Eurotatoria</taxon>
        <taxon>Bdelloidea</taxon>
        <taxon>Philodinida</taxon>
        <taxon>Philodinidae</taxon>
        <taxon>Rotaria</taxon>
    </lineage>
</organism>
<proteinExistence type="predicted"/>
<dbReference type="AlphaFoldDB" id="A0A8S2TDR9"/>
<dbReference type="EMBL" id="CAJOBI010032920">
    <property type="protein sequence ID" value="CAF4282398.1"/>
    <property type="molecule type" value="Genomic_DNA"/>
</dbReference>
<gene>
    <name evidence="1" type="ORF">SMN809_LOCUS25314</name>
</gene>
<dbReference type="Proteomes" id="UP000676336">
    <property type="component" value="Unassembled WGS sequence"/>
</dbReference>
<accession>A0A8S2TDR9</accession>